<comment type="subcellular location">
    <subcellularLocation>
        <location evidence="2">Host cell junction</location>
        <location evidence="2">Host plasmodesma</location>
    </subcellularLocation>
    <subcellularLocation>
        <location evidence="1">Host cytoplasm</location>
        <location evidence="1">Host cytoskeleton</location>
    </subcellularLocation>
</comment>
<evidence type="ECO:0000256" key="6">
    <source>
        <dbReference type="ARBA" id="ARBA00022884"/>
    </source>
</evidence>
<feature type="compositionally biased region" description="Basic and acidic residues" evidence="13">
    <location>
        <begin position="277"/>
        <end position="286"/>
    </location>
</feature>
<evidence type="ECO:0000256" key="4">
    <source>
        <dbReference type="ARBA" id="ARBA00014660"/>
    </source>
</evidence>
<dbReference type="PRINTS" id="PR00964">
    <property type="entry name" value="MOVEMENT"/>
</dbReference>
<protein>
    <recommendedName>
        <fullName evidence="4 12">Movement protein</fullName>
    </recommendedName>
    <alternativeName>
        <fullName evidence="11 12">Cell-to-cell transport protein</fullName>
    </alternativeName>
</protein>
<feature type="compositionally biased region" description="Acidic residues" evidence="13">
    <location>
        <begin position="309"/>
        <end position="319"/>
    </location>
</feature>
<dbReference type="GO" id="GO:0044163">
    <property type="term" value="C:host cytoskeleton"/>
    <property type="evidence" value="ECO:0007669"/>
    <property type="project" value="UniProtKB-SubCell"/>
</dbReference>
<dbReference type="GO" id="GO:0046740">
    <property type="term" value="P:transport of virus in host, cell to cell"/>
    <property type="evidence" value="ECO:0007669"/>
    <property type="project" value="UniProtKB-KW"/>
</dbReference>
<dbReference type="EMBL" id="PP971571">
    <property type="protein sequence ID" value="XDI97954.1"/>
    <property type="molecule type" value="Genomic_RNA"/>
</dbReference>
<keyword evidence="7 12" id="KW-0916">Viral movement protein</keyword>
<accession>A0AB39BZK6</accession>
<evidence type="ECO:0000256" key="11">
    <source>
        <dbReference type="ARBA" id="ARBA00030527"/>
    </source>
</evidence>
<dbReference type="InterPro" id="IPR001022">
    <property type="entry name" value="TMV_movement"/>
</dbReference>
<organism evidence="14">
    <name type="scientific">Jand tobamovirus 1</name>
    <dbReference type="NCBI Taxonomy" id="3238876"/>
    <lineage>
        <taxon>Viruses</taxon>
        <taxon>Riboviria</taxon>
        <taxon>Orthornavirae</taxon>
        <taxon>Kitrinoviricota</taxon>
        <taxon>Alsuviricetes</taxon>
        <taxon>Martellivirales</taxon>
        <taxon>Virgaviridae</taxon>
        <taxon>Tobamovirus</taxon>
    </lineage>
</organism>
<evidence type="ECO:0000256" key="3">
    <source>
        <dbReference type="ARBA" id="ARBA00006984"/>
    </source>
</evidence>
<keyword evidence="9" id="KW-1037">Host cytoskeleton</keyword>
<gene>
    <name evidence="12" type="primary">MP</name>
</gene>
<feature type="region of interest" description="Disordered" evidence="13">
    <location>
        <begin position="263"/>
        <end position="319"/>
    </location>
</feature>
<dbReference type="InterPro" id="IPR028919">
    <property type="entry name" value="Viral_movement"/>
</dbReference>
<sequence>MALIKPTNFVNLGLLEKVKMATGTLKSVSVTDVDVVKPALTSEMSIVEVDLTKGVDIKAYKYIALAGVVVTGEWTIPDGCNGYVRIIISDRRMLSSAEAVLGVYEAKAKKGRFQFAVRPNYFITQKDALKKPWDVVVYINGINIDKDSDPLVLEFVSVCKQSNSIVLKGLKDRLIQAINVDPNFKLDEDDVDEFVDRIAAFDRLKRARMLRSSSFVDKSFVKKKSVKSGGKNVRGGTANIGLESTFHTKNNLKKNELPSVKSFSAPVSSGSMGGVRKLFDTSEESKGATVPDATSPSESLGPFQYLFEGTDEEREVPGW</sequence>
<evidence type="ECO:0000256" key="9">
    <source>
        <dbReference type="ARBA" id="ARBA00023111"/>
    </source>
</evidence>
<evidence type="ECO:0000256" key="2">
    <source>
        <dbReference type="ARBA" id="ARBA00004621"/>
    </source>
</evidence>
<name>A0AB39BZK6_9VIRU</name>
<evidence type="ECO:0000256" key="5">
    <source>
        <dbReference type="ARBA" id="ARBA00022448"/>
    </source>
</evidence>
<evidence type="ECO:0000256" key="13">
    <source>
        <dbReference type="SAM" id="MobiDB-lite"/>
    </source>
</evidence>
<dbReference type="Pfam" id="PF01107">
    <property type="entry name" value="MP"/>
    <property type="match status" value="1"/>
</dbReference>
<keyword evidence="10" id="KW-1035">Host cytoplasm</keyword>
<comment type="similarity">
    <text evidence="3 12">Belongs to the tobamovirus movement protein family.</text>
</comment>
<evidence type="ECO:0000256" key="7">
    <source>
        <dbReference type="ARBA" id="ARBA00023031"/>
    </source>
</evidence>
<keyword evidence="8" id="KW-1031">Host cell junction</keyword>
<keyword evidence="5 12" id="KW-0813">Transport</keyword>
<evidence type="ECO:0000256" key="12">
    <source>
        <dbReference type="RuleBase" id="RU004373"/>
    </source>
</evidence>
<comment type="function">
    <text evidence="12">Transports viral genome to neighboring plant cells directly through plasmosdesmata, without any budding. The movement protein allows efficient cell to cell propagation, by bypassing the host cell wall barrier. Forms a ribonucleoprotein complex with viral RNA.</text>
</comment>
<dbReference type="GO" id="GO:0003723">
    <property type="term" value="F:RNA binding"/>
    <property type="evidence" value="ECO:0007669"/>
    <property type="project" value="UniProtKB-KW"/>
</dbReference>
<proteinExistence type="inferred from homology"/>
<reference evidence="14" key="1">
    <citation type="submission" date="2024-06" db="EMBL/GenBank/DDBJ databases">
        <authorList>
            <person name="Kwon M."/>
            <person name="Fatema K."/>
            <person name="Muhammad Noor Ul A."/>
            <person name="Kill E.-J."/>
        </authorList>
    </citation>
    <scope>NUCLEOTIDE SEQUENCE</scope>
    <source>
        <strain evidence="14">Jand</strain>
    </source>
</reference>
<evidence type="ECO:0000256" key="1">
    <source>
        <dbReference type="ARBA" id="ARBA00004133"/>
    </source>
</evidence>
<evidence type="ECO:0000313" key="14">
    <source>
        <dbReference type="EMBL" id="XDI97954.1"/>
    </source>
</evidence>
<evidence type="ECO:0000256" key="10">
    <source>
        <dbReference type="ARBA" id="ARBA00023200"/>
    </source>
</evidence>
<evidence type="ECO:0000256" key="8">
    <source>
        <dbReference type="ARBA" id="ARBA00023081"/>
    </source>
</evidence>
<keyword evidence="6 12" id="KW-0694">RNA-binding</keyword>
<dbReference type="GO" id="GO:0044219">
    <property type="term" value="C:host cell plasmodesma"/>
    <property type="evidence" value="ECO:0007669"/>
    <property type="project" value="UniProtKB-SubCell"/>
</dbReference>